<dbReference type="InterPro" id="IPR009014">
    <property type="entry name" value="Transketo_C/PFOR_II"/>
</dbReference>
<dbReference type="CDD" id="cd07034">
    <property type="entry name" value="TPP_PYR_PFOR_IOR-alpha_like"/>
    <property type="match status" value="1"/>
</dbReference>
<dbReference type="SUPFAM" id="SSF52518">
    <property type="entry name" value="Thiamin diphosphate-binding fold (THDP-binding)"/>
    <property type="match status" value="1"/>
</dbReference>
<dbReference type="Gene3D" id="3.40.50.970">
    <property type="match status" value="1"/>
</dbReference>
<proteinExistence type="predicted"/>
<dbReference type="NCBIfam" id="NF005507">
    <property type="entry name" value="PRK07119.1"/>
    <property type="match status" value="1"/>
</dbReference>
<evidence type="ECO:0000313" key="5">
    <source>
        <dbReference type="Proteomes" id="UP000824267"/>
    </source>
</evidence>
<comment type="caution">
    <text evidence="4">The sequence shown here is derived from an EMBL/GenBank/DDBJ whole genome shotgun (WGS) entry which is preliminary data.</text>
</comment>
<dbReference type="InterPro" id="IPR052368">
    <property type="entry name" value="2-oxoacid_oxidoreductase"/>
</dbReference>
<dbReference type="SUPFAM" id="SSF52922">
    <property type="entry name" value="TK C-terminal domain-like"/>
    <property type="match status" value="1"/>
</dbReference>
<dbReference type="PANTHER" id="PTHR43088">
    <property type="entry name" value="SUBUNIT OF PYRUVATE:FLAVODOXIN OXIDOREDUCTASE-RELATED"/>
    <property type="match status" value="1"/>
</dbReference>
<feature type="domain" description="Pyruvate:ferredoxin oxidoreductase core" evidence="3">
    <location>
        <begin position="256"/>
        <end position="350"/>
    </location>
</feature>
<reference evidence="4" key="1">
    <citation type="journal article" date="2021" name="PeerJ">
        <title>Extensive microbial diversity within the chicken gut microbiome revealed by metagenomics and culture.</title>
        <authorList>
            <person name="Gilroy R."/>
            <person name="Ravi A."/>
            <person name="Getino M."/>
            <person name="Pursley I."/>
            <person name="Horton D.L."/>
            <person name="Alikhan N.F."/>
            <person name="Baker D."/>
            <person name="Gharbi K."/>
            <person name="Hall N."/>
            <person name="Watson M."/>
            <person name="Adriaenssens E.M."/>
            <person name="Foster-Nyarko E."/>
            <person name="Jarju S."/>
            <person name="Secka A."/>
            <person name="Antonio M."/>
            <person name="Oren A."/>
            <person name="Chaudhuri R.R."/>
            <person name="La Ragione R."/>
            <person name="Hildebrand F."/>
            <person name="Pallen M.J."/>
        </authorList>
    </citation>
    <scope>NUCLEOTIDE SEQUENCE</scope>
    <source>
        <strain evidence="4">Gambia16-930</strain>
    </source>
</reference>
<dbReference type="PANTHER" id="PTHR43088:SF1">
    <property type="entry name" value="SUBUNIT OF PYRUVATE:FLAVODOXIN OXIDOREDUCTASE"/>
    <property type="match status" value="1"/>
</dbReference>
<dbReference type="InterPro" id="IPR029061">
    <property type="entry name" value="THDP-binding"/>
</dbReference>
<feature type="domain" description="Pyruvate flavodoxin/ferredoxin oxidoreductase pyrimidine binding" evidence="2">
    <location>
        <begin position="16"/>
        <end position="209"/>
    </location>
</feature>
<dbReference type="Pfam" id="PF17147">
    <property type="entry name" value="PFOR_II"/>
    <property type="match status" value="1"/>
</dbReference>
<accession>A0A9D1UH16</accession>
<gene>
    <name evidence="4" type="ORF">IAC47_04755</name>
</gene>
<protein>
    <submittedName>
        <fullName evidence="4">3-methyl-2-oxobutanoate dehydrogenase subunit VorB</fullName>
    </submittedName>
</protein>
<sequence>MAKELKLMKGNEAIAEAAIRSGCDGYFGYPITPQSEVMEHLMLEKPWEKTGMVVLQAESEIASINMVYGGAGTGKKVMTSSSSPGISLMQEGLTYLAGAELPCLVVNVVRGGPGLGTIQPSQADYFQATKGGGHGDYQMYVLAPASVQEMYDFVFDAWDIAFKYRTPVMILSDGAIGQVMEKLYVGDYVPRWTDEQIAEKAPWAAFGKPAYRDHNIITSLELDSAKQEAHNHHLQAKYRQMEREDVRFEALDTEDADYLLVAYGSSARIAQKAMQLGKEKGYKIGLLRPITLFPFPTKQIAELASKVKGILSVEMSAGQMVMDVKLAAENKCKVEHFGRYGGIIPTPHEVLEALENQIIKG</sequence>
<organism evidence="4 5">
    <name type="scientific">Candidatus Onthomorpha intestinigallinarum</name>
    <dbReference type="NCBI Taxonomy" id="2840880"/>
    <lineage>
        <taxon>Bacteria</taxon>
        <taxon>Pseudomonadati</taxon>
        <taxon>Bacteroidota</taxon>
        <taxon>Bacteroidia</taxon>
        <taxon>Bacteroidales</taxon>
        <taxon>Candidatus Onthomorpha</taxon>
    </lineage>
</organism>
<keyword evidence="1" id="KW-0560">Oxidoreductase</keyword>
<dbReference type="InterPro" id="IPR033412">
    <property type="entry name" value="PFOR_II"/>
</dbReference>
<evidence type="ECO:0000259" key="3">
    <source>
        <dbReference type="Pfam" id="PF17147"/>
    </source>
</evidence>
<dbReference type="Proteomes" id="UP000824267">
    <property type="component" value="Unassembled WGS sequence"/>
</dbReference>
<reference evidence="4" key="2">
    <citation type="submission" date="2021-04" db="EMBL/GenBank/DDBJ databases">
        <authorList>
            <person name="Gilroy R."/>
        </authorList>
    </citation>
    <scope>NUCLEOTIDE SEQUENCE</scope>
    <source>
        <strain evidence="4">Gambia16-930</strain>
    </source>
</reference>
<evidence type="ECO:0000313" key="4">
    <source>
        <dbReference type="EMBL" id="HIW87569.1"/>
    </source>
</evidence>
<dbReference type="Pfam" id="PF01855">
    <property type="entry name" value="POR_N"/>
    <property type="match status" value="1"/>
</dbReference>
<dbReference type="Gene3D" id="3.40.50.920">
    <property type="match status" value="1"/>
</dbReference>
<evidence type="ECO:0000256" key="1">
    <source>
        <dbReference type="ARBA" id="ARBA00023002"/>
    </source>
</evidence>
<dbReference type="InterPro" id="IPR002880">
    <property type="entry name" value="Pyrv_Fd/Flavodoxin_OxRdtase_N"/>
</dbReference>
<dbReference type="EMBL" id="DXGG01000152">
    <property type="protein sequence ID" value="HIW87569.1"/>
    <property type="molecule type" value="Genomic_DNA"/>
</dbReference>
<dbReference type="GO" id="GO:0016491">
    <property type="term" value="F:oxidoreductase activity"/>
    <property type="evidence" value="ECO:0007669"/>
    <property type="project" value="UniProtKB-KW"/>
</dbReference>
<dbReference type="AlphaFoldDB" id="A0A9D1UH16"/>
<name>A0A9D1UH16_9BACT</name>
<evidence type="ECO:0000259" key="2">
    <source>
        <dbReference type="Pfam" id="PF01855"/>
    </source>
</evidence>